<accession>A0A3S5FCF9</accession>
<dbReference type="Gene3D" id="3.40.50.1110">
    <property type="entry name" value="SGNH hydrolase"/>
    <property type="match status" value="1"/>
</dbReference>
<proteinExistence type="predicted"/>
<reference evidence="1" key="1">
    <citation type="submission" date="2018-11" db="EMBL/GenBank/DDBJ databases">
        <authorList>
            <consortium name="Pathogen Informatics"/>
        </authorList>
    </citation>
    <scope>NUCLEOTIDE SEQUENCE</scope>
</reference>
<dbReference type="SUPFAM" id="SSF52266">
    <property type="entry name" value="SGNH hydrolase"/>
    <property type="match status" value="1"/>
</dbReference>
<evidence type="ECO:0008006" key="3">
    <source>
        <dbReference type="Google" id="ProtNLM"/>
    </source>
</evidence>
<dbReference type="InterPro" id="IPR036514">
    <property type="entry name" value="SGNH_hydro_sf"/>
</dbReference>
<protein>
    <recommendedName>
        <fullName evidence="3">SGNH hydrolase-type esterase domain-containing protein</fullName>
    </recommendedName>
</protein>
<sequence>MPSGRDLNSKRVKHEKINSLLAEQLLHRPGVTFLSPDWDLFIQPNGTISHRDMYDYAHPTEAGYSKLAEPLIDELQNHLQTFLKTNAPSNSFCE</sequence>
<gene>
    <name evidence="1" type="ORF">PXEA_LOCUS5700</name>
</gene>
<organism evidence="1 2">
    <name type="scientific">Protopolystoma xenopodis</name>
    <dbReference type="NCBI Taxonomy" id="117903"/>
    <lineage>
        <taxon>Eukaryota</taxon>
        <taxon>Metazoa</taxon>
        <taxon>Spiralia</taxon>
        <taxon>Lophotrochozoa</taxon>
        <taxon>Platyhelminthes</taxon>
        <taxon>Monogenea</taxon>
        <taxon>Polyopisthocotylea</taxon>
        <taxon>Polystomatidea</taxon>
        <taxon>Polystomatidae</taxon>
        <taxon>Protopolystoma</taxon>
    </lineage>
</organism>
<dbReference type="AlphaFoldDB" id="A0A3S5FCF9"/>
<dbReference type="Proteomes" id="UP000784294">
    <property type="component" value="Unassembled WGS sequence"/>
</dbReference>
<evidence type="ECO:0000313" key="1">
    <source>
        <dbReference type="EMBL" id="VEL12260.1"/>
    </source>
</evidence>
<dbReference type="OrthoDB" id="505607at2759"/>
<keyword evidence="2" id="KW-1185">Reference proteome</keyword>
<comment type="caution">
    <text evidence="1">The sequence shown here is derived from an EMBL/GenBank/DDBJ whole genome shotgun (WGS) entry which is preliminary data.</text>
</comment>
<dbReference type="EMBL" id="CAAALY010014237">
    <property type="protein sequence ID" value="VEL12260.1"/>
    <property type="molecule type" value="Genomic_DNA"/>
</dbReference>
<name>A0A3S5FCF9_9PLAT</name>
<evidence type="ECO:0000313" key="2">
    <source>
        <dbReference type="Proteomes" id="UP000784294"/>
    </source>
</evidence>